<dbReference type="InterPro" id="IPR000182">
    <property type="entry name" value="GNAT_dom"/>
</dbReference>
<dbReference type="Pfam" id="PF13302">
    <property type="entry name" value="Acetyltransf_3"/>
    <property type="match status" value="1"/>
</dbReference>
<sequence length="212" mass="22799">MVRVRSRSSCRVSMRSQGPLPARSNPCRAWSTSNLSEPFMVPPIRFATERLDVSPWDELLDDAGARPGFVATLIDLLAPEVTRYLPPAWQIERKPEDMDGWIAARRAASAVACVNERQGGALAGLLVTRPGSEDDALIVGYLFGTAYWQRGFATELVRGVIGWATQNGYARLEAGVVSENAASAAVLVKTGFTRAGVTGDGVDAYRLDIGSG</sequence>
<organism evidence="3 4">
    <name type="scientific">Oceaniradius stylonematis</name>
    <dbReference type="NCBI Taxonomy" id="2184161"/>
    <lineage>
        <taxon>Bacteria</taxon>
        <taxon>Pseudomonadati</taxon>
        <taxon>Pseudomonadota</taxon>
        <taxon>Alphaproteobacteria</taxon>
        <taxon>Hyphomicrobiales</taxon>
        <taxon>Ahrensiaceae</taxon>
        <taxon>Oceaniradius</taxon>
    </lineage>
</organism>
<accession>A0A3A8ABH7</accession>
<proteinExistence type="predicted"/>
<evidence type="ECO:0000313" key="4">
    <source>
        <dbReference type="Proteomes" id="UP000246132"/>
    </source>
</evidence>
<protein>
    <submittedName>
        <fullName evidence="3">N-acetyltransferase</fullName>
    </submittedName>
</protein>
<dbReference type="PANTHER" id="PTHR43328:SF1">
    <property type="entry name" value="N-ACETYLTRANSFERASE DOMAIN-CONTAINING PROTEIN"/>
    <property type="match status" value="1"/>
</dbReference>
<gene>
    <name evidence="3" type="ORF">DEM25_012065</name>
</gene>
<reference evidence="3 4" key="1">
    <citation type="journal article" date="2018" name="Int. J. Syst. Bacteriol.">
        <title>Oceaniradius stylonemae gen. nov., sp. nov., isolated from a red alga, Stylonema cornu-cervi.</title>
        <authorList>
            <person name="Jeong S."/>
        </authorList>
    </citation>
    <scope>NUCLEOTIDE SEQUENCE [LARGE SCALE GENOMIC DNA]</scope>
    <source>
        <strain evidence="3 4">StC1</strain>
    </source>
</reference>
<keyword evidence="4" id="KW-1185">Reference proteome</keyword>
<dbReference type="InterPro" id="IPR016181">
    <property type="entry name" value="Acyl_CoA_acyltransferase"/>
</dbReference>
<dbReference type="AlphaFoldDB" id="A0A3A8ABH7"/>
<dbReference type="PROSITE" id="PS51186">
    <property type="entry name" value="GNAT"/>
    <property type="match status" value="1"/>
</dbReference>
<feature type="region of interest" description="Disordered" evidence="1">
    <location>
        <begin position="1"/>
        <end position="25"/>
    </location>
</feature>
<name>A0A3A8ABH7_9HYPH</name>
<dbReference type="Gene3D" id="3.40.630.30">
    <property type="match status" value="1"/>
</dbReference>
<evidence type="ECO:0000259" key="2">
    <source>
        <dbReference type="PROSITE" id="PS51186"/>
    </source>
</evidence>
<keyword evidence="3" id="KW-0808">Transferase</keyword>
<dbReference type="PANTHER" id="PTHR43328">
    <property type="entry name" value="ACETYLTRANSFERASE-RELATED"/>
    <property type="match status" value="1"/>
</dbReference>
<comment type="caution">
    <text evidence="3">The sequence shown here is derived from an EMBL/GenBank/DDBJ whole genome shotgun (WGS) entry which is preliminary data.</text>
</comment>
<feature type="domain" description="N-acetyltransferase" evidence="2">
    <location>
        <begin position="72"/>
        <end position="210"/>
    </location>
</feature>
<dbReference type="GO" id="GO:0016747">
    <property type="term" value="F:acyltransferase activity, transferring groups other than amino-acyl groups"/>
    <property type="evidence" value="ECO:0007669"/>
    <property type="project" value="InterPro"/>
</dbReference>
<dbReference type="Proteomes" id="UP000246132">
    <property type="component" value="Unassembled WGS sequence"/>
</dbReference>
<evidence type="ECO:0000313" key="3">
    <source>
        <dbReference type="EMBL" id="RKF06349.1"/>
    </source>
</evidence>
<dbReference type="EMBL" id="QFWV02000007">
    <property type="protein sequence ID" value="RKF06349.1"/>
    <property type="molecule type" value="Genomic_DNA"/>
</dbReference>
<dbReference type="SUPFAM" id="SSF55729">
    <property type="entry name" value="Acyl-CoA N-acyltransferases (Nat)"/>
    <property type="match status" value="1"/>
</dbReference>
<evidence type="ECO:0000256" key="1">
    <source>
        <dbReference type="SAM" id="MobiDB-lite"/>
    </source>
</evidence>